<dbReference type="PANTHER" id="PTHR33755">
    <property type="entry name" value="TOXIN PARE1-RELATED"/>
    <property type="match status" value="1"/>
</dbReference>
<gene>
    <name evidence="4" type="ORF">CFBP5473_11385</name>
    <name evidence="5" type="ORF">J5285_08345</name>
</gene>
<dbReference type="InterPro" id="IPR007712">
    <property type="entry name" value="RelE/ParE_toxin"/>
</dbReference>
<proteinExistence type="inferred from homology"/>
<dbReference type="OrthoDB" id="7173315at2"/>
<evidence type="ECO:0000256" key="2">
    <source>
        <dbReference type="ARBA" id="ARBA00022649"/>
    </source>
</evidence>
<dbReference type="InterPro" id="IPR035093">
    <property type="entry name" value="RelE/ParE_toxin_dom_sf"/>
</dbReference>
<name>A0A4D7DQ75_9HYPH</name>
<evidence type="ECO:0000313" key="4">
    <source>
        <dbReference type="EMBL" id="QCI98448.1"/>
    </source>
</evidence>
<keyword evidence="7" id="KW-1185">Reference proteome</keyword>
<dbReference type="Gene3D" id="3.30.2310.20">
    <property type="entry name" value="RelE-like"/>
    <property type="match status" value="1"/>
</dbReference>
<comment type="similarity">
    <text evidence="1 3">Belongs to the RelE toxin family.</text>
</comment>
<keyword evidence="2" id="KW-1277">Toxin-antitoxin system</keyword>
<dbReference type="EMBL" id="CP039691">
    <property type="protein sequence ID" value="QCI98448.1"/>
    <property type="molecule type" value="Genomic_DNA"/>
</dbReference>
<dbReference type="AlphaFoldDB" id="A0A4D7DQ75"/>
<dbReference type="InterPro" id="IPR051803">
    <property type="entry name" value="TA_system_RelE-like_toxin"/>
</dbReference>
<evidence type="ECO:0000313" key="5">
    <source>
        <dbReference type="EMBL" id="QYA06091.1"/>
    </source>
</evidence>
<dbReference type="EMBL" id="CP072167">
    <property type="protein sequence ID" value="QYA06091.1"/>
    <property type="molecule type" value="Genomic_DNA"/>
</dbReference>
<evidence type="ECO:0000313" key="7">
    <source>
        <dbReference type="Proteomes" id="UP000826513"/>
    </source>
</evidence>
<dbReference type="PIRSF" id="PIRSF029218">
    <property type="entry name" value="ParE"/>
    <property type="match status" value="1"/>
</dbReference>
<reference evidence="4 6" key="1">
    <citation type="submission" date="2019-04" db="EMBL/GenBank/DDBJ databases">
        <title>Complete genome sequence of Agrobacterium larrymoorei CFBP5473.</title>
        <authorList>
            <person name="Haryono M."/>
            <person name="Chou L."/>
            <person name="Lin Y.-C."/>
            <person name="Lai E.-M."/>
            <person name="Kuo C.-H."/>
        </authorList>
    </citation>
    <scope>NUCLEOTIDE SEQUENCE [LARGE SCALE GENOMIC DNA]</scope>
    <source>
        <strain evidence="4 6">CFBP5473</strain>
    </source>
</reference>
<sequence length="97" mass="11088">MKALALSPAAEADLDHIWEHSATNWGLDQADRYTDEIRDACLDLAAGVRHGRPVDVRSGYLKYNTGAHMIYFRDQGDRLDIVRILHQRQDVIFNLPK</sequence>
<dbReference type="Proteomes" id="UP000826513">
    <property type="component" value="Chromosome 1"/>
</dbReference>
<dbReference type="InterPro" id="IPR028344">
    <property type="entry name" value="ParE1/4"/>
</dbReference>
<evidence type="ECO:0000313" key="6">
    <source>
        <dbReference type="Proteomes" id="UP000298545"/>
    </source>
</evidence>
<dbReference type="STRING" id="1367849.GCA_000518585_02901"/>
<accession>A0A4D7DQ75</accession>
<organism evidence="4 6">
    <name type="scientific">Agrobacterium larrymoorei</name>
    <dbReference type="NCBI Taxonomy" id="160699"/>
    <lineage>
        <taxon>Bacteria</taxon>
        <taxon>Pseudomonadati</taxon>
        <taxon>Pseudomonadota</taxon>
        <taxon>Alphaproteobacteria</taxon>
        <taxon>Hyphomicrobiales</taxon>
        <taxon>Rhizobiaceae</taxon>
        <taxon>Rhizobium/Agrobacterium group</taxon>
        <taxon>Agrobacterium</taxon>
    </lineage>
</organism>
<dbReference type="RefSeq" id="WP_027675635.1">
    <property type="nucleotide sequence ID" value="NZ_CP039691.1"/>
</dbReference>
<reference evidence="5 7" key="2">
    <citation type="submission" date="2021-03" db="EMBL/GenBank/DDBJ databases">
        <title>Rapid diversification of plasmids in a genus of pathogenic and nitrogen fixing bacteria.</title>
        <authorList>
            <person name="Weisberg A.J."/>
            <person name="Miller M."/>
            <person name="Ream W."/>
            <person name="Grunwald N.J."/>
            <person name="Chang J.H."/>
        </authorList>
    </citation>
    <scope>NUCLEOTIDE SEQUENCE [LARGE SCALE GENOMIC DNA]</scope>
    <source>
        <strain evidence="5 7">AF3.44</strain>
    </source>
</reference>
<evidence type="ECO:0000256" key="3">
    <source>
        <dbReference type="PIRNR" id="PIRNR029218"/>
    </source>
</evidence>
<dbReference type="Pfam" id="PF05016">
    <property type="entry name" value="ParE_toxin"/>
    <property type="match status" value="1"/>
</dbReference>
<protein>
    <recommendedName>
        <fullName evidence="3">Toxin</fullName>
    </recommendedName>
</protein>
<dbReference type="Proteomes" id="UP000298545">
    <property type="component" value="Chromosome circular"/>
</dbReference>
<evidence type="ECO:0000256" key="1">
    <source>
        <dbReference type="ARBA" id="ARBA00006226"/>
    </source>
</evidence>
<dbReference type="PANTHER" id="PTHR33755:SF9">
    <property type="entry name" value="TOXIN PARE1"/>
    <property type="match status" value="1"/>
</dbReference>
<dbReference type="KEGG" id="alf:CFBP5473_11385"/>